<keyword evidence="8" id="KW-1185">Reference proteome</keyword>
<feature type="active site" evidence="4">
    <location>
        <position position="131"/>
    </location>
</feature>
<sequence length="366" mass="39541">MNAQPIVVIGGSAGALGGLLEIVRQLPRDFPAAVLVVIHVSPDYPSRLPALLNAAGPLEARTARSGERPMPGCIYVAPPDHHLLCQDSGLLVSRGPKENRARPSIDVLFRSAAYTHGPQVTGVLLSGMLDDGTSGLWTIKHLGGHAIVQHPEEAEHPSMPLSAVRRVEVDEILPVRGIGPSLLRMVRGPEQRGEGDMSDQERRRVGVEVGVAAEDNAFGSGILGLGPMSTFTCPECHGVMVRLEENGHLRFRCHTGHAFTAAALLSELRESVEATLWSAVRVMDENVMLLEHLGKHFGEAGDVEQQQTFAREVSDMRSRSRSVRELALQTAEHQHEVQQAVSRAEQMTGPSDPRSDPHPAPLDQPG</sequence>
<evidence type="ECO:0000256" key="2">
    <source>
        <dbReference type="ARBA" id="ARBA00039140"/>
    </source>
</evidence>
<dbReference type="EC" id="3.1.1.61" evidence="2"/>
<dbReference type="PANTHER" id="PTHR42872">
    <property type="entry name" value="PROTEIN-GLUTAMATE METHYLESTERASE/PROTEIN-GLUTAMINE GLUTAMINASE"/>
    <property type="match status" value="1"/>
</dbReference>
<feature type="compositionally biased region" description="Basic and acidic residues" evidence="5">
    <location>
        <begin position="312"/>
        <end position="324"/>
    </location>
</feature>
<comment type="caution">
    <text evidence="7">The sequence shown here is derived from an EMBL/GenBank/DDBJ whole genome shotgun (WGS) entry which is preliminary data.</text>
</comment>
<comment type="catalytic activity">
    <reaction evidence="3">
        <text>[protein]-L-glutamate 5-O-methyl ester + H2O = L-glutamyl-[protein] + methanol + H(+)</text>
        <dbReference type="Rhea" id="RHEA:23236"/>
        <dbReference type="Rhea" id="RHEA-COMP:10208"/>
        <dbReference type="Rhea" id="RHEA-COMP:10311"/>
        <dbReference type="ChEBI" id="CHEBI:15377"/>
        <dbReference type="ChEBI" id="CHEBI:15378"/>
        <dbReference type="ChEBI" id="CHEBI:17790"/>
        <dbReference type="ChEBI" id="CHEBI:29973"/>
        <dbReference type="ChEBI" id="CHEBI:82795"/>
        <dbReference type="EC" id="3.1.1.61"/>
    </reaction>
</comment>
<dbReference type="Pfam" id="PF01339">
    <property type="entry name" value="CheB_methylest"/>
    <property type="match status" value="1"/>
</dbReference>
<evidence type="ECO:0000256" key="3">
    <source>
        <dbReference type="ARBA" id="ARBA00048267"/>
    </source>
</evidence>
<feature type="region of interest" description="Disordered" evidence="5">
    <location>
        <begin position="311"/>
        <end position="366"/>
    </location>
</feature>
<keyword evidence="1 4" id="KW-0378">Hydrolase</keyword>
<dbReference type="PIRSF" id="PIRSF036461">
    <property type="entry name" value="Chmtx_methlestr"/>
    <property type="match status" value="1"/>
</dbReference>
<dbReference type="EMBL" id="JBHSEI010000001">
    <property type="protein sequence ID" value="MFC4637548.1"/>
    <property type="molecule type" value="Genomic_DNA"/>
</dbReference>
<dbReference type="InterPro" id="IPR000673">
    <property type="entry name" value="Sig_transdc_resp-reg_Me-estase"/>
</dbReference>
<dbReference type="CDD" id="cd16433">
    <property type="entry name" value="CheB"/>
    <property type="match status" value="1"/>
</dbReference>
<keyword evidence="4" id="KW-0145">Chemotaxis</keyword>
<feature type="active site" evidence="4">
    <location>
        <position position="12"/>
    </location>
</feature>
<dbReference type="PROSITE" id="PS50122">
    <property type="entry name" value="CHEB"/>
    <property type="match status" value="1"/>
</dbReference>
<accession>A0ABV9I6P3</accession>
<proteinExistence type="predicted"/>
<dbReference type="SUPFAM" id="SSF52738">
    <property type="entry name" value="Methylesterase CheB, C-terminal domain"/>
    <property type="match status" value="1"/>
</dbReference>
<dbReference type="InterPro" id="IPR011247">
    <property type="entry name" value="Chemotax_prot-Glu_Me-esterase"/>
</dbReference>
<dbReference type="Gene3D" id="3.40.50.180">
    <property type="entry name" value="Methylesterase CheB, C-terminal domain"/>
    <property type="match status" value="1"/>
</dbReference>
<feature type="domain" description="CheB-type methylesterase" evidence="6">
    <location>
        <begin position="1"/>
        <end position="189"/>
    </location>
</feature>
<feature type="active site" evidence="4">
    <location>
        <position position="39"/>
    </location>
</feature>
<gene>
    <name evidence="7" type="ORF">ACFO0D_04240</name>
</gene>
<evidence type="ECO:0000313" key="8">
    <source>
        <dbReference type="Proteomes" id="UP001595952"/>
    </source>
</evidence>
<dbReference type="RefSeq" id="WP_380060565.1">
    <property type="nucleotide sequence ID" value="NZ_JBHSEI010000001.1"/>
</dbReference>
<evidence type="ECO:0000256" key="4">
    <source>
        <dbReference type="PROSITE-ProRule" id="PRU00050"/>
    </source>
</evidence>
<protein>
    <recommendedName>
        <fullName evidence="2">protein-glutamate methylesterase</fullName>
        <ecNumber evidence="2">3.1.1.61</ecNumber>
    </recommendedName>
</protein>
<dbReference type="Proteomes" id="UP001595952">
    <property type="component" value="Unassembled WGS sequence"/>
</dbReference>
<organism evidence="7 8">
    <name type="scientific">Deinococcus hohokamensis</name>
    <dbReference type="NCBI Taxonomy" id="309883"/>
    <lineage>
        <taxon>Bacteria</taxon>
        <taxon>Thermotogati</taxon>
        <taxon>Deinococcota</taxon>
        <taxon>Deinococci</taxon>
        <taxon>Deinococcales</taxon>
        <taxon>Deinococcaceae</taxon>
        <taxon>Deinococcus</taxon>
    </lineage>
</organism>
<evidence type="ECO:0000259" key="6">
    <source>
        <dbReference type="PROSITE" id="PS50122"/>
    </source>
</evidence>
<evidence type="ECO:0000313" key="7">
    <source>
        <dbReference type="EMBL" id="MFC4637548.1"/>
    </source>
</evidence>
<dbReference type="InterPro" id="IPR035909">
    <property type="entry name" value="CheB_C"/>
</dbReference>
<evidence type="ECO:0000256" key="5">
    <source>
        <dbReference type="SAM" id="MobiDB-lite"/>
    </source>
</evidence>
<reference evidence="8" key="1">
    <citation type="journal article" date="2019" name="Int. J. Syst. Evol. Microbiol.">
        <title>The Global Catalogue of Microorganisms (GCM) 10K type strain sequencing project: providing services to taxonomists for standard genome sequencing and annotation.</title>
        <authorList>
            <consortium name="The Broad Institute Genomics Platform"/>
            <consortium name="The Broad Institute Genome Sequencing Center for Infectious Disease"/>
            <person name="Wu L."/>
            <person name="Ma J."/>
        </authorList>
    </citation>
    <scope>NUCLEOTIDE SEQUENCE [LARGE SCALE GENOMIC DNA]</scope>
    <source>
        <strain evidence="8">CCUG 55995</strain>
    </source>
</reference>
<evidence type="ECO:0000256" key="1">
    <source>
        <dbReference type="ARBA" id="ARBA00022801"/>
    </source>
</evidence>
<dbReference type="PANTHER" id="PTHR42872:SF6">
    <property type="entry name" value="PROTEIN-GLUTAMATE METHYLESTERASE_PROTEIN-GLUTAMINE GLUTAMINASE"/>
    <property type="match status" value="1"/>
</dbReference>
<name>A0ABV9I6P3_9DEIO</name>